<dbReference type="CDD" id="cd12107">
    <property type="entry name" value="Hemerythrin"/>
    <property type="match status" value="1"/>
</dbReference>
<dbReference type="InterPro" id="IPR000700">
    <property type="entry name" value="PAS-assoc_C"/>
</dbReference>
<evidence type="ECO:0000256" key="3">
    <source>
        <dbReference type="ARBA" id="ARBA00022723"/>
    </source>
</evidence>
<dbReference type="GO" id="GO:0046872">
    <property type="term" value="F:metal ion binding"/>
    <property type="evidence" value="ECO:0007669"/>
    <property type="project" value="UniProtKB-KW"/>
</dbReference>
<dbReference type="PANTHER" id="PTHR45138">
    <property type="entry name" value="REGULATORY COMPONENTS OF SENSORY TRANSDUCTION SYSTEM"/>
    <property type="match status" value="1"/>
</dbReference>
<dbReference type="SUPFAM" id="SSF47188">
    <property type="entry name" value="Hemerythrin-like"/>
    <property type="match status" value="1"/>
</dbReference>
<dbReference type="NCBIfam" id="NF033749">
    <property type="entry name" value="bact_hemeryth"/>
    <property type="match status" value="1"/>
</dbReference>
<dbReference type="PROSITE" id="PS50887">
    <property type="entry name" value="GGDEF"/>
    <property type="match status" value="1"/>
</dbReference>
<evidence type="ECO:0000256" key="5">
    <source>
        <dbReference type="ARBA" id="ARBA00034247"/>
    </source>
</evidence>
<organism evidence="8 9">
    <name type="scientific">Rhodopseudomonas palustris</name>
    <dbReference type="NCBI Taxonomy" id="1076"/>
    <lineage>
        <taxon>Bacteria</taxon>
        <taxon>Pseudomonadati</taxon>
        <taxon>Pseudomonadota</taxon>
        <taxon>Alphaproteobacteria</taxon>
        <taxon>Hyphomicrobiales</taxon>
        <taxon>Nitrobacteraceae</taxon>
        <taxon>Rhodopseudomonas</taxon>
    </lineage>
</organism>
<dbReference type="EMBL" id="QKQS01000024">
    <property type="protein sequence ID" value="PZA10202.1"/>
    <property type="molecule type" value="Genomic_DNA"/>
</dbReference>
<dbReference type="InterPro" id="IPR012312">
    <property type="entry name" value="Hemerythrin-like"/>
</dbReference>
<dbReference type="NCBIfam" id="TIGR00254">
    <property type="entry name" value="GGDEF"/>
    <property type="match status" value="1"/>
</dbReference>
<evidence type="ECO:0000259" key="6">
    <source>
        <dbReference type="PROSITE" id="PS50113"/>
    </source>
</evidence>
<dbReference type="InterPro" id="IPR029787">
    <property type="entry name" value="Nucleotide_cyclase"/>
</dbReference>
<dbReference type="InterPro" id="IPR012827">
    <property type="entry name" value="Hemerythrin_metal-bd"/>
</dbReference>
<dbReference type="SUPFAM" id="SSF55785">
    <property type="entry name" value="PYP-like sensor domain (PAS domain)"/>
    <property type="match status" value="1"/>
</dbReference>
<dbReference type="CDD" id="cd01949">
    <property type="entry name" value="GGDEF"/>
    <property type="match status" value="1"/>
</dbReference>
<dbReference type="Gene3D" id="3.30.450.20">
    <property type="entry name" value="PAS domain"/>
    <property type="match status" value="1"/>
</dbReference>
<dbReference type="EC" id="2.7.7.65" evidence="2"/>
<dbReference type="InterPro" id="IPR013655">
    <property type="entry name" value="PAS_fold_3"/>
</dbReference>
<dbReference type="RefSeq" id="WP_110787755.1">
    <property type="nucleotide sequence ID" value="NZ_QKQS01000024.1"/>
</dbReference>
<dbReference type="InterPro" id="IPR035938">
    <property type="entry name" value="Hemerythrin-like_sf"/>
</dbReference>
<dbReference type="NCBIfam" id="TIGR00229">
    <property type="entry name" value="sensory_box"/>
    <property type="match status" value="1"/>
</dbReference>
<dbReference type="InterPro" id="IPR043128">
    <property type="entry name" value="Rev_trsase/Diguanyl_cyclase"/>
</dbReference>
<dbReference type="PANTHER" id="PTHR45138:SF9">
    <property type="entry name" value="DIGUANYLATE CYCLASE DGCM-RELATED"/>
    <property type="match status" value="1"/>
</dbReference>
<accession>A0A323UBG9</accession>
<dbReference type="Pfam" id="PF01814">
    <property type="entry name" value="Hemerythrin"/>
    <property type="match status" value="1"/>
</dbReference>
<proteinExistence type="inferred from homology"/>
<dbReference type="Gene3D" id="1.20.120.50">
    <property type="entry name" value="Hemerythrin-like"/>
    <property type="match status" value="1"/>
</dbReference>
<dbReference type="InterPro" id="IPR035965">
    <property type="entry name" value="PAS-like_dom_sf"/>
</dbReference>
<dbReference type="Pfam" id="PF08447">
    <property type="entry name" value="PAS_3"/>
    <property type="match status" value="1"/>
</dbReference>
<dbReference type="AlphaFoldDB" id="A0A323UBG9"/>
<dbReference type="Proteomes" id="UP000248134">
    <property type="component" value="Unassembled WGS sequence"/>
</dbReference>
<feature type="domain" description="GGDEF" evidence="7">
    <location>
        <begin position="330"/>
        <end position="460"/>
    </location>
</feature>
<dbReference type="Pfam" id="PF00990">
    <property type="entry name" value="GGDEF"/>
    <property type="match status" value="1"/>
</dbReference>
<dbReference type="Gene3D" id="3.30.70.270">
    <property type="match status" value="1"/>
</dbReference>
<dbReference type="CDD" id="cd00130">
    <property type="entry name" value="PAS"/>
    <property type="match status" value="1"/>
</dbReference>
<keyword evidence="3" id="KW-0479">Metal-binding</keyword>
<comment type="caution">
    <text evidence="8">The sequence shown here is derived from an EMBL/GenBank/DDBJ whole genome shotgun (WGS) entry which is preliminary data.</text>
</comment>
<keyword evidence="4" id="KW-0408">Iron</keyword>
<dbReference type="FunFam" id="3.30.70.270:FF:000001">
    <property type="entry name" value="Diguanylate cyclase domain protein"/>
    <property type="match status" value="1"/>
</dbReference>
<feature type="domain" description="PAC" evidence="6">
    <location>
        <begin position="229"/>
        <end position="280"/>
    </location>
</feature>
<comment type="catalytic activity">
    <reaction evidence="5">
        <text>2 GTP = 3',3'-c-di-GMP + 2 diphosphate</text>
        <dbReference type="Rhea" id="RHEA:24898"/>
        <dbReference type="ChEBI" id="CHEBI:33019"/>
        <dbReference type="ChEBI" id="CHEBI:37565"/>
        <dbReference type="ChEBI" id="CHEBI:58805"/>
        <dbReference type="EC" id="2.7.7.65"/>
    </reaction>
</comment>
<dbReference type="SUPFAM" id="SSF55073">
    <property type="entry name" value="Nucleotide cyclase"/>
    <property type="match status" value="1"/>
</dbReference>
<dbReference type="InterPro" id="IPR000014">
    <property type="entry name" value="PAS"/>
</dbReference>
<protein>
    <recommendedName>
        <fullName evidence="2">diguanylate cyclase</fullName>
        <ecNumber evidence="2">2.7.7.65</ecNumber>
    </recommendedName>
</protein>
<dbReference type="NCBIfam" id="TIGR02481">
    <property type="entry name" value="hemeryth_dom"/>
    <property type="match status" value="1"/>
</dbReference>
<evidence type="ECO:0000256" key="2">
    <source>
        <dbReference type="ARBA" id="ARBA00012528"/>
    </source>
</evidence>
<dbReference type="OrthoDB" id="9812260at2"/>
<evidence type="ECO:0000259" key="7">
    <source>
        <dbReference type="PROSITE" id="PS50887"/>
    </source>
</evidence>
<dbReference type="GO" id="GO:0052621">
    <property type="term" value="F:diguanylate cyclase activity"/>
    <property type="evidence" value="ECO:0007669"/>
    <property type="project" value="UniProtKB-EC"/>
</dbReference>
<name>A0A323UBG9_RHOPL</name>
<dbReference type="InterPro" id="IPR000160">
    <property type="entry name" value="GGDEF_dom"/>
</dbReference>
<sequence length="468" mass="51168">MPLFQWNPLFETGNQRIDDQHRKLFELTNRLAHAVQNGENLPTLAVLVAELRDYAATHFCDEEQLMRCSALTHREIERHACVHASFIEKVDEVAARTDLSDEEATGAFLELLITWLVTHILKLDRRVARALLERATAPADDDMSAEQVLVAALMETEKRFRMLSDEAPSLIWISGASGRRDFANKPWFDLVGAELGPASAIDWSGFVHPDDRRSYAACIADVLANGHTASLEFRVRTGSGEWAWVREKISPRTNRGRCIGLIAAATDVTSIKQSEDLIADASGRLEREVSERTLQLQQLALIDPLTGLANRRSLLEHIDADVVHAAGHGDALSLLFVDVDRFKRINDSFGHAAGDSALIEVAGVIKGSLRGSDFVGRLGGEEFVAVLPSTGLAGAEHAAETIRRKVAEHGFRDLDGGVTVSIGIASLQHAEDGAALLARADHAMLRAKRSGRNRCCAAEGEDLDRLSA</sequence>
<evidence type="ECO:0000256" key="4">
    <source>
        <dbReference type="ARBA" id="ARBA00023004"/>
    </source>
</evidence>
<dbReference type="InterPro" id="IPR050469">
    <property type="entry name" value="Diguanylate_Cyclase"/>
</dbReference>
<comment type="similarity">
    <text evidence="1">Belongs to the hemerythrin family.</text>
</comment>
<evidence type="ECO:0000313" key="8">
    <source>
        <dbReference type="EMBL" id="PZA10202.1"/>
    </source>
</evidence>
<evidence type="ECO:0000313" key="9">
    <source>
        <dbReference type="Proteomes" id="UP000248134"/>
    </source>
</evidence>
<dbReference type="PROSITE" id="PS50113">
    <property type="entry name" value="PAC"/>
    <property type="match status" value="1"/>
</dbReference>
<gene>
    <name evidence="8" type="ORF">DNX69_19985</name>
</gene>
<evidence type="ECO:0000256" key="1">
    <source>
        <dbReference type="ARBA" id="ARBA00010587"/>
    </source>
</evidence>
<reference evidence="8 9" key="1">
    <citation type="submission" date="2018-06" db="EMBL/GenBank/DDBJ databases">
        <title>Draft Whole-Genome Sequence of the purple photosynthetic bacterium Rhodospeudomonas palustris XCP.</title>
        <authorList>
            <person name="Rayyan A."/>
            <person name="Meyer T.E."/>
            <person name="Kyndt J.A."/>
        </authorList>
    </citation>
    <scope>NUCLEOTIDE SEQUENCE [LARGE SCALE GENOMIC DNA]</scope>
    <source>
        <strain evidence="8 9">XCP</strain>
    </source>
</reference>
<dbReference type="SMART" id="SM00267">
    <property type="entry name" value="GGDEF"/>
    <property type="match status" value="1"/>
</dbReference>